<evidence type="ECO:0000313" key="1">
    <source>
        <dbReference type="EMBL" id="ARX85577.1"/>
    </source>
</evidence>
<gene>
    <name evidence="1" type="ORF">SMD44_05041</name>
</gene>
<dbReference type="KEGG" id="salf:SMD44_05041"/>
<evidence type="ECO:0000313" key="2">
    <source>
        <dbReference type="Proteomes" id="UP000195880"/>
    </source>
</evidence>
<accession>A0A1Z1WGJ9</accession>
<dbReference type="Proteomes" id="UP000195880">
    <property type="component" value="Chromosome"/>
</dbReference>
<dbReference type="AlphaFoldDB" id="A0A1Z1WGJ9"/>
<name>A0A1Z1WGJ9_9ACTN</name>
<reference evidence="1 2" key="1">
    <citation type="submission" date="2017-05" db="EMBL/GenBank/DDBJ databases">
        <title>Streptomyces alboflavus Genome sequencing and assembly.</title>
        <authorList>
            <person name="Wang Y."/>
            <person name="Du B."/>
            <person name="Ding Y."/>
            <person name="Liu H."/>
            <person name="Hou Q."/>
            <person name="Liu K."/>
            <person name="Wang C."/>
            <person name="Yao L."/>
        </authorList>
    </citation>
    <scope>NUCLEOTIDE SEQUENCE [LARGE SCALE GENOMIC DNA]</scope>
    <source>
        <strain evidence="1 2">MDJK44</strain>
    </source>
</reference>
<proteinExistence type="predicted"/>
<protein>
    <submittedName>
        <fullName evidence="1">Uncharacterized protein</fullName>
    </submittedName>
</protein>
<keyword evidence="2" id="KW-1185">Reference proteome</keyword>
<organism evidence="1 2">
    <name type="scientific">Streptomyces alboflavus</name>
    <dbReference type="NCBI Taxonomy" id="67267"/>
    <lineage>
        <taxon>Bacteria</taxon>
        <taxon>Bacillati</taxon>
        <taxon>Actinomycetota</taxon>
        <taxon>Actinomycetes</taxon>
        <taxon>Kitasatosporales</taxon>
        <taxon>Streptomycetaceae</taxon>
        <taxon>Streptomyces</taxon>
    </lineage>
</organism>
<sequence>MDNPDRERLVGLKRELQKERAELVGAFKRAAADIGKGGASSTKAWVGKTANKWHSDVNGHRKTVRTRIDKLLVDIQREINRLPEKVTPEEATMMNRNRRM</sequence>
<dbReference type="EMBL" id="CP021748">
    <property type="protein sequence ID" value="ARX85577.1"/>
    <property type="molecule type" value="Genomic_DNA"/>
</dbReference>